<evidence type="ECO:0000256" key="1">
    <source>
        <dbReference type="ARBA" id="ARBA00004141"/>
    </source>
</evidence>
<evidence type="ECO:0000256" key="2">
    <source>
        <dbReference type="ARBA" id="ARBA00022692"/>
    </source>
</evidence>
<dbReference type="EMBL" id="JAQQWK010000002">
    <property type="protein sequence ID" value="KAK8052332.1"/>
    <property type="molecule type" value="Genomic_DNA"/>
</dbReference>
<gene>
    <name evidence="6" type="ORF">PG993_003717</name>
</gene>
<keyword evidence="4 5" id="KW-0472">Membrane</keyword>
<feature type="transmembrane region" description="Helical" evidence="5">
    <location>
        <begin position="300"/>
        <end position="321"/>
    </location>
</feature>
<evidence type="ECO:0000256" key="5">
    <source>
        <dbReference type="SAM" id="Phobius"/>
    </source>
</evidence>
<comment type="caution">
    <text evidence="6">The sequence shown here is derived from an EMBL/GenBank/DDBJ whole genome shotgun (WGS) entry which is preliminary data.</text>
</comment>
<keyword evidence="3 5" id="KW-1133">Transmembrane helix</keyword>
<dbReference type="InterPro" id="IPR045863">
    <property type="entry name" value="CorA_TM1_TM2"/>
</dbReference>
<evidence type="ECO:0000256" key="3">
    <source>
        <dbReference type="ARBA" id="ARBA00022989"/>
    </source>
</evidence>
<reference evidence="6 7" key="1">
    <citation type="submission" date="2023-01" db="EMBL/GenBank/DDBJ databases">
        <title>Analysis of 21 Apiospora genomes using comparative genomics revels a genus with tremendous synthesis potential of carbohydrate active enzymes and secondary metabolites.</title>
        <authorList>
            <person name="Sorensen T."/>
        </authorList>
    </citation>
    <scope>NUCLEOTIDE SEQUENCE [LARGE SCALE GENOMIC DNA]</scope>
    <source>
        <strain evidence="6 7">CBS 33761</strain>
    </source>
</reference>
<sequence length="348" mass="38775">MCDTSGRHIAVTRLMGKFSEVGICRRTCTFWPKANGLGDWNCIIICDPPIRRIVSDYSGIPGSGIHTSPHGSGYIDFMPLSHQVEVHSGPPRSSMLNDLLFYTQNHANKLHLSDPQSLRFFAERIVASQYLNLASLQTNIDIVQWQLSRKQDLTSFAVSTAEELWSDIQAWERRIAEYQDDVEGSMLQLGVPFGCPPDTSLTRQSFTSNAADFQYIRLRFQQIGQRVHVLSGAIRALASLAGNRAMYRTAELSLREAEQARHQSRSLKGLTVMSVVFLPLSISASLLSMTEIYLPGGELFWVYLGISLPLLGLVATVYFLVKLGYKNGKSGWTLGAVVENLRRRSVCG</sequence>
<keyword evidence="2 5" id="KW-0812">Transmembrane</keyword>
<dbReference type="Gene3D" id="1.20.58.340">
    <property type="entry name" value="Magnesium transport protein CorA, transmembrane region"/>
    <property type="match status" value="1"/>
</dbReference>
<feature type="transmembrane region" description="Helical" evidence="5">
    <location>
        <begin position="270"/>
        <end position="294"/>
    </location>
</feature>
<keyword evidence="7" id="KW-1185">Reference proteome</keyword>
<accession>A0ABR1U0C5</accession>
<dbReference type="SUPFAM" id="SSF144083">
    <property type="entry name" value="Magnesium transport protein CorA, transmembrane region"/>
    <property type="match status" value="1"/>
</dbReference>
<proteinExistence type="predicted"/>
<dbReference type="Proteomes" id="UP001444661">
    <property type="component" value="Unassembled WGS sequence"/>
</dbReference>
<name>A0ABR1U0C5_9PEZI</name>
<evidence type="ECO:0000313" key="7">
    <source>
        <dbReference type="Proteomes" id="UP001444661"/>
    </source>
</evidence>
<evidence type="ECO:0000256" key="4">
    <source>
        <dbReference type="ARBA" id="ARBA00023136"/>
    </source>
</evidence>
<evidence type="ECO:0000313" key="6">
    <source>
        <dbReference type="EMBL" id="KAK8052332.1"/>
    </source>
</evidence>
<organism evidence="6 7">
    <name type="scientific">Apiospora rasikravindrae</name>
    <dbReference type="NCBI Taxonomy" id="990691"/>
    <lineage>
        <taxon>Eukaryota</taxon>
        <taxon>Fungi</taxon>
        <taxon>Dikarya</taxon>
        <taxon>Ascomycota</taxon>
        <taxon>Pezizomycotina</taxon>
        <taxon>Sordariomycetes</taxon>
        <taxon>Xylariomycetidae</taxon>
        <taxon>Amphisphaeriales</taxon>
        <taxon>Apiosporaceae</taxon>
        <taxon>Apiospora</taxon>
    </lineage>
</organism>
<protein>
    <submittedName>
        <fullName evidence="6">Uncharacterized protein</fullName>
    </submittedName>
</protein>
<comment type="subcellular location">
    <subcellularLocation>
        <location evidence="1">Membrane</location>
        <topology evidence="1">Multi-pass membrane protein</topology>
    </subcellularLocation>
</comment>